<evidence type="ECO:0000256" key="3">
    <source>
        <dbReference type="ARBA" id="ARBA00022989"/>
    </source>
</evidence>
<dbReference type="GO" id="GO:0016020">
    <property type="term" value="C:membrane"/>
    <property type="evidence" value="ECO:0007669"/>
    <property type="project" value="UniProtKB-SubCell"/>
</dbReference>
<evidence type="ECO:0000259" key="7">
    <source>
        <dbReference type="Pfam" id="PF01490"/>
    </source>
</evidence>
<feature type="transmembrane region" description="Helical" evidence="6">
    <location>
        <begin position="114"/>
        <end position="137"/>
    </location>
</feature>
<keyword evidence="4 6" id="KW-0472">Membrane</keyword>
<organism evidence="8 9">
    <name type="scientific">Ridgeia piscesae</name>
    <name type="common">Tubeworm</name>
    <dbReference type="NCBI Taxonomy" id="27915"/>
    <lineage>
        <taxon>Eukaryota</taxon>
        <taxon>Metazoa</taxon>
        <taxon>Spiralia</taxon>
        <taxon>Lophotrochozoa</taxon>
        <taxon>Annelida</taxon>
        <taxon>Polychaeta</taxon>
        <taxon>Sedentaria</taxon>
        <taxon>Canalipalpata</taxon>
        <taxon>Sabellida</taxon>
        <taxon>Siboglinidae</taxon>
        <taxon>Ridgeia</taxon>
    </lineage>
</organism>
<feature type="transmembrane region" description="Helical" evidence="6">
    <location>
        <begin position="157"/>
        <end position="178"/>
    </location>
</feature>
<dbReference type="GO" id="GO:0015179">
    <property type="term" value="F:L-amino acid transmembrane transporter activity"/>
    <property type="evidence" value="ECO:0007669"/>
    <property type="project" value="TreeGrafter"/>
</dbReference>
<feature type="compositionally biased region" description="Polar residues" evidence="5">
    <location>
        <begin position="15"/>
        <end position="24"/>
    </location>
</feature>
<evidence type="ECO:0000256" key="6">
    <source>
        <dbReference type="SAM" id="Phobius"/>
    </source>
</evidence>
<dbReference type="InterPro" id="IPR013057">
    <property type="entry name" value="AA_transpt_TM"/>
</dbReference>
<dbReference type="Proteomes" id="UP001209878">
    <property type="component" value="Unassembled WGS sequence"/>
</dbReference>
<name>A0AAD9KE08_RIDPI</name>
<protein>
    <recommendedName>
        <fullName evidence="7">Amino acid transporter transmembrane domain-containing protein</fullName>
    </recommendedName>
</protein>
<comment type="subcellular location">
    <subcellularLocation>
        <location evidence="1">Membrane</location>
        <topology evidence="1">Multi-pass membrane protein</topology>
    </subcellularLocation>
</comment>
<proteinExistence type="predicted"/>
<evidence type="ECO:0000256" key="4">
    <source>
        <dbReference type="ARBA" id="ARBA00023136"/>
    </source>
</evidence>
<feature type="region of interest" description="Disordered" evidence="5">
    <location>
        <begin position="1"/>
        <end position="24"/>
    </location>
</feature>
<sequence>MTSQDGEAQDDASEESQSLLSHNNVQTVPADKTEGVGSSWYASVFLVVNAGLGAGLLNFPAAFNQSGGMLVAILMQAVLMVFIVGSLLILVYCSTVHHSATYQDVVYSMCGKGVQMTCATVIVIYCFGTCITFFIIIGDQWDIFLKFAYGGDYCLHWYMNRRFTMVSTALLFVLPLCFPKRIDFLKYAR</sequence>
<dbReference type="PANTHER" id="PTHR22950:SF652">
    <property type="entry name" value="TRANSMEMBRANE AMINO ACID TRANSPORTER FAMILY PROTEIN"/>
    <property type="match status" value="1"/>
</dbReference>
<reference evidence="8" key="1">
    <citation type="journal article" date="2023" name="Mol. Biol. Evol.">
        <title>Third-Generation Sequencing Reveals the Adaptive Role of the Epigenome in Three Deep-Sea Polychaetes.</title>
        <authorList>
            <person name="Perez M."/>
            <person name="Aroh O."/>
            <person name="Sun Y."/>
            <person name="Lan Y."/>
            <person name="Juniper S.K."/>
            <person name="Young C.R."/>
            <person name="Angers B."/>
            <person name="Qian P.Y."/>
        </authorList>
    </citation>
    <scope>NUCLEOTIDE SEQUENCE</scope>
    <source>
        <strain evidence="8">R07B-5</strain>
    </source>
</reference>
<dbReference type="Pfam" id="PF01490">
    <property type="entry name" value="Aa_trans"/>
    <property type="match status" value="1"/>
</dbReference>
<feature type="domain" description="Amino acid transporter transmembrane" evidence="7">
    <location>
        <begin position="38"/>
        <end position="187"/>
    </location>
</feature>
<keyword evidence="3 6" id="KW-1133">Transmembrane helix</keyword>
<accession>A0AAD9KE08</accession>
<keyword evidence="2 6" id="KW-0812">Transmembrane</keyword>
<dbReference type="PANTHER" id="PTHR22950">
    <property type="entry name" value="AMINO ACID TRANSPORTER"/>
    <property type="match status" value="1"/>
</dbReference>
<gene>
    <name evidence="8" type="ORF">NP493_1192g00017</name>
</gene>
<evidence type="ECO:0000313" key="9">
    <source>
        <dbReference type="Proteomes" id="UP001209878"/>
    </source>
</evidence>
<keyword evidence="9" id="KW-1185">Reference proteome</keyword>
<evidence type="ECO:0000256" key="2">
    <source>
        <dbReference type="ARBA" id="ARBA00022692"/>
    </source>
</evidence>
<dbReference type="AlphaFoldDB" id="A0AAD9KE08"/>
<feature type="transmembrane region" description="Helical" evidence="6">
    <location>
        <begin position="69"/>
        <end position="93"/>
    </location>
</feature>
<evidence type="ECO:0000313" key="8">
    <source>
        <dbReference type="EMBL" id="KAK2169454.1"/>
    </source>
</evidence>
<comment type="caution">
    <text evidence="8">The sequence shown here is derived from an EMBL/GenBank/DDBJ whole genome shotgun (WGS) entry which is preliminary data.</text>
</comment>
<evidence type="ECO:0000256" key="1">
    <source>
        <dbReference type="ARBA" id="ARBA00004141"/>
    </source>
</evidence>
<dbReference type="EMBL" id="JAODUO010001190">
    <property type="protein sequence ID" value="KAK2169454.1"/>
    <property type="molecule type" value="Genomic_DNA"/>
</dbReference>
<feature type="transmembrane region" description="Helical" evidence="6">
    <location>
        <begin position="40"/>
        <end position="63"/>
    </location>
</feature>
<evidence type="ECO:0000256" key="5">
    <source>
        <dbReference type="SAM" id="MobiDB-lite"/>
    </source>
</evidence>